<gene>
    <name evidence="2" type="ORF">DDT54_13015</name>
</gene>
<accession>A0A2U1UQ66</accession>
<feature type="transmembrane region" description="Helical" evidence="1">
    <location>
        <begin position="7"/>
        <end position="28"/>
    </location>
</feature>
<dbReference type="AlphaFoldDB" id="A0A2U1UQ66"/>
<name>A0A2U1UQ66_9GAMM</name>
<keyword evidence="1" id="KW-0472">Membrane</keyword>
<reference evidence="2 3" key="1">
    <citation type="submission" date="2018-04" db="EMBL/GenBank/DDBJ databases">
        <title>Brenneria corticis sp.nov.</title>
        <authorList>
            <person name="Li Y."/>
        </authorList>
    </citation>
    <scope>NUCLEOTIDE SEQUENCE [LARGE SCALE GENOMIC DNA]</scope>
    <source>
        <strain evidence="2 3">LMG 2694</strain>
    </source>
</reference>
<dbReference type="EMBL" id="QDKK01000019">
    <property type="protein sequence ID" value="PWC23787.1"/>
    <property type="molecule type" value="Genomic_DNA"/>
</dbReference>
<evidence type="ECO:0000313" key="3">
    <source>
        <dbReference type="Proteomes" id="UP000295985"/>
    </source>
</evidence>
<comment type="caution">
    <text evidence="2">The sequence shown here is derived from an EMBL/GenBank/DDBJ whole genome shotgun (WGS) entry which is preliminary data.</text>
</comment>
<sequence length="61" mass="7384">MKLNTDFCFFCDIKFCLEVLFSTIVVFYKKNEITSPRVLFYLIDFNNFLFLVSCNFNALFW</sequence>
<evidence type="ECO:0000313" key="2">
    <source>
        <dbReference type="EMBL" id="PWC23787.1"/>
    </source>
</evidence>
<dbReference type="Proteomes" id="UP000295985">
    <property type="component" value="Unassembled WGS sequence"/>
</dbReference>
<feature type="transmembrane region" description="Helical" evidence="1">
    <location>
        <begin position="40"/>
        <end position="60"/>
    </location>
</feature>
<evidence type="ECO:0000256" key="1">
    <source>
        <dbReference type="SAM" id="Phobius"/>
    </source>
</evidence>
<proteinExistence type="predicted"/>
<keyword evidence="1" id="KW-0812">Transmembrane</keyword>
<keyword evidence="1" id="KW-1133">Transmembrane helix</keyword>
<organism evidence="2 3">
    <name type="scientific">Brenneria nigrifluens DSM 30175 = ATCC 13028</name>
    <dbReference type="NCBI Taxonomy" id="1121120"/>
    <lineage>
        <taxon>Bacteria</taxon>
        <taxon>Pseudomonadati</taxon>
        <taxon>Pseudomonadota</taxon>
        <taxon>Gammaproteobacteria</taxon>
        <taxon>Enterobacterales</taxon>
        <taxon>Pectobacteriaceae</taxon>
        <taxon>Brenneria</taxon>
    </lineage>
</organism>
<protein>
    <submittedName>
        <fullName evidence="2">Uncharacterized protein</fullName>
    </submittedName>
</protein>